<name>A0A365UA04_9RHOB</name>
<dbReference type="PANTHER" id="PTHR33608:SF6">
    <property type="entry name" value="BLL2464 PROTEIN"/>
    <property type="match status" value="1"/>
</dbReference>
<accession>A0A365UA04</accession>
<sequence length="291" mass="32361">MSEPLALRARAEAEAGTLPPLLARADHLAGTVLLGSHGRRRAGMGDDFWQYRPMMAGDTARMVDWRRSARSDAQFVREREWQIAQSVLMWVDQAASMRFSSSSDLPEKADRARLLALSVAILLVRGGERVGLTGGSLPPRRGEVQLLRLAEAFSRDAIEDYGHPEARAMLPQSRALFISDFLGDPEPVESALAKAADRGVRGVMLQVLDPAEEAFPFRGRTIFESVGRSLSHETLKADDLRDRYLQRLAERKARLAALCETTGWRYHSHHTSDSAQSALLWLWQAMDGGLE</sequence>
<dbReference type="RefSeq" id="WP_113288944.1">
    <property type="nucleotide sequence ID" value="NZ_QNTQ01000006.1"/>
</dbReference>
<proteinExistence type="predicted"/>
<dbReference type="EMBL" id="QNTQ01000006">
    <property type="protein sequence ID" value="RBI85686.1"/>
    <property type="molecule type" value="Genomic_DNA"/>
</dbReference>
<evidence type="ECO:0000259" key="1">
    <source>
        <dbReference type="Pfam" id="PF01882"/>
    </source>
</evidence>
<dbReference type="Pfam" id="PF01882">
    <property type="entry name" value="DUF58"/>
    <property type="match status" value="1"/>
</dbReference>
<organism evidence="2 3">
    <name type="scientific">Rhodosalinus halophilus</name>
    <dbReference type="NCBI Taxonomy" id="2259333"/>
    <lineage>
        <taxon>Bacteria</taxon>
        <taxon>Pseudomonadati</taxon>
        <taxon>Pseudomonadota</taxon>
        <taxon>Alphaproteobacteria</taxon>
        <taxon>Rhodobacterales</taxon>
        <taxon>Paracoccaceae</taxon>
        <taxon>Rhodosalinus</taxon>
    </lineage>
</organism>
<evidence type="ECO:0000313" key="2">
    <source>
        <dbReference type="EMBL" id="RBI85686.1"/>
    </source>
</evidence>
<dbReference type="InterPro" id="IPR002881">
    <property type="entry name" value="DUF58"/>
</dbReference>
<keyword evidence="3" id="KW-1185">Reference proteome</keyword>
<feature type="domain" description="DUF58" evidence="1">
    <location>
        <begin position="50"/>
        <end position="252"/>
    </location>
</feature>
<protein>
    <submittedName>
        <fullName evidence="2">DUF58 domain-containing protein</fullName>
    </submittedName>
</protein>
<gene>
    <name evidence="2" type="ORF">DRV85_08130</name>
</gene>
<dbReference type="PANTHER" id="PTHR33608">
    <property type="entry name" value="BLL2464 PROTEIN"/>
    <property type="match status" value="1"/>
</dbReference>
<evidence type="ECO:0000313" key="3">
    <source>
        <dbReference type="Proteomes" id="UP000253370"/>
    </source>
</evidence>
<dbReference type="OrthoDB" id="9794556at2"/>
<comment type="caution">
    <text evidence="2">The sequence shown here is derived from an EMBL/GenBank/DDBJ whole genome shotgun (WGS) entry which is preliminary data.</text>
</comment>
<dbReference type="AlphaFoldDB" id="A0A365UA04"/>
<dbReference type="Proteomes" id="UP000253370">
    <property type="component" value="Unassembled WGS sequence"/>
</dbReference>
<reference evidence="2 3" key="1">
    <citation type="submission" date="2018-07" db="EMBL/GenBank/DDBJ databases">
        <title>Rhodosalinus sp. strain E84T genomic sequence and assembly.</title>
        <authorList>
            <person name="Liu Z.-W."/>
            <person name="Lu D.-C."/>
        </authorList>
    </citation>
    <scope>NUCLEOTIDE SEQUENCE [LARGE SCALE GENOMIC DNA]</scope>
    <source>
        <strain evidence="2 3">E84</strain>
    </source>
</reference>